<comment type="subunit">
    <text evidence="2">The accessory proteins ExbB and ExbD seem to form a complex with TonB.</text>
</comment>
<name>A0A1Q9AX54_9HYPH</name>
<feature type="transmembrane region" description="Helical" evidence="14">
    <location>
        <begin position="216"/>
        <end position="241"/>
    </location>
</feature>
<evidence type="ECO:0000256" key="2">
    <source>
        <dbReference type="ARBA" id="ARBA00011471"/>
    </source>
</evidence>
<feature type="domain" description="MotA/TolQ/ExbB proton channel" evidence="16">
    <location>
        <begin position="211"/>
        <end position="287"/>
    </location>
</feature>
<keyword evidence="15" id="KW-0732">Signal</keyword>
<keyword evidence="6" id="KW-0997">Cell inner membrane</keyword>
<evidence type="ECO:0000256" key="13">
    <source>
        <dbReference type="SAM" id="MobiDB-lite"/>
    </source>
</evidence>
<accession>A0A1Q9AX54</accession>
<feature type="region of interest" description="Disordered" evidence="13">
    <location>
        <begin position="15"/>
        <end position="91"/>
    </location>
</feature>
<evidence type="ECO:0000313" key="17">
    <source>
        <dbReference type="EMBL" id="OLP60010.1"/>
    </source>
</evidence>
<dbReference type="Proteomes" id="UP000186364">
    <property type="component" value="Unassembled WGS sequence"/>
</dbReference>
<keyword evidence="4 12" id="KW-0813">Transport</keyword>
<keyword evidence="9 14" id="KW-1133">Transmembrane helix</keyword>
<dbReference type="PANTHER" id="PTHR30625:SF16">
    <property type="entry name" value="BIOPOLYMER TRANSPORT PROTEIN EXBB"/>
    <property type="match status" value="1"/>
</dbReference>
<feature type="transmembrane region" description="Helical" evidence="14">
    <location>
        <begin position="105"/>
        <end position="130"/>
    </location>
</feature>
<feature type="transmembrane region" description="Helical" evidence="14">
    <location>
        <begin position="261"/>
        <end position="282"/>
    </location>
</feature>
<comment type="subcellular location">
    <subcellularLocation>
        <location evidence="1">Cell inner membrane</location>
        <topology evidence="1">Multi-pass membrane protein</topology>
    </subcellularLocation>
    <subcellularLocation>
        <location evidence="12">Membrane</location>
        <topology evidence="12">Multi-pass membrane protein</topology>
    </subcellularLocation>
</comment>
<keyword evidence="8 12" id="KW-0653">Protein transport</keyword>
<keyword evidence="18" id="KW-1185">Reference proteome</keyword>
<evidence type="ECO:0000259" key="16">
    <source>
        <dbReference type="Pfam" id="PF01618"/>
    </source>
</evidence>
<dbReference type="PANTHER" id="PTHR30625">
    <property type="entry name" value="PROTEIN TOLQ"/>
    <property type="match status" value="1"/>
</dbReference>
<dbReference type="Pfam" id="PF01618">
    <property type="entry name" value="MotA_ExbB"/>
    <property type="match status" value="1"/>
</dbReference>
<reference evidence="17 18" key="1">
    <citation type="submission" date="2016-09" db="EMBL/GenBank/DDBJ databases">
        <title>Rhizobium sp. nov., a novel species isolated from the rice rhizosphere.</title>
        <authorList>
            <person name="Zhao J."/>
            <person name="Zhang X."/>
        </authorList>
    </citation>
    <scope>NUCLEOTIDE SEQUENCE [LARGE SCALE GENOMIC DNA]</scope>
    <source>
        <strain evidence="17 18">1.7048</strain>
    </source>
</reference>
<dbReference type="EMBL" id="MKIP01000043">
    <property type="protein sequence ID" value="OLP60010.1"/>
    <property type="molecule type" value="Genomic_DNA"/>
</dbReference>
<evidence type="ECO:0000256" key="14">
    <source>
        <dbReference type="SAM" id="Phobius"/>
    </source>
</evidence>
<evidence type="ECO:0000256" key="4">
    <source>
        <dbReference type="ARBA" id="ARBA00022448"/>
    </source>
</evidence>
<dbReference type="NCBIfam" id="TIGR02797">
    <property type="entry name" value="exbB"/>
    <property type="match status" value="1"/>
</dbReference>
<evidence type="ECO:0000256" key="3">
    <source>
        <dbReference type="ARBA" id="ARBA00022093"/>
    </source>
</evidence>
<evidence type="ECO:0000256" key="10">
    <source>
        <dbReference type="ARBA" id="ARBA00023136"/>
    </source>
</evidence>
<evidence type="ECO:0000256" key="8">
    <source>
        <dbReference type="ARBA" id="ARBA00022927"/>
    </source>
</evidence>
<sequence length="333" mass="34078">MAGILAVAMIAFAAGAQAQQSPAPQPDAPVVQAPAAQAPVAPNAPSQSVEPPTSPSEGPSAQDAPATLPDGQEMQQPQAVTSGEARDPGLPHDLSPLGMFLAADWVVKGVMIGLALASVASWTILVAKMVEIVAAKRRARKGLARLSAARGLADLADGKDLAGPAARMVTEAREELQRSETVIDLVPGVGLRERVASRLARVEAGAGKAAGGGTGILATIGSIAPFVGLFGTVWGIMNSFIGISQAQTTNLAVVAPGIAEALLATAIGLVAAIPAVVIYNYFARSISGYKTILADLTAAVERLVSRDLDHRMARRLVAERQSGERARSAARGN</sequence>
<evidence type="ECO:0000256" key="15">
    <source>
        <dbReference type="SAM" id="SignalP"/>
    </source>
</evidence>
<keyword evidence="10 14" id="KW-0472">Membrane</keyword>
<evidence type="ECO:0000256" key="9">
    <source>
        <dbReference type="ARBA" id="ARBA00022989"/>
    </source>
</evidence>
<protein>
    <recommendedName>
        <fullName evidence="3">Biopolymer transport protein ExbB</fullName>
    </recommendedName>
</protein>
<organism evidence="17 18">
    <name type="scientific">Xaviernesmea oryzae</name>
    <dbReference type="NCBI Taxonomy" id="464029"/>
    <lineage>
        <taxon>Bacteria</taxon>
        <taxon>Pseudomonadati</taxon>
        <taxon>Pseudomonadota</taxon>
        <taxon>Alphaproteobacteria</taxon>
        <taxon>Hyphomicrobiales</taxon>
        <taxon>Rhizobiaceae</taxon>
        <taxon>Rhizobium/Agrobacterium group</taxon>
        <taxon>Xaviernesmea</taxon>
    </lineage>
</organism>
<dbReference type="InterPro" id="IPR014164">
    <property type="entry name" value="TonB_ExbB_1"/>
</dbReference>
<comment type="caution">
    <text evidence="17">The sequence shown here is derived from an EMBL/GenBank/DDBJ whole genome shotgun (WGS) entry which is preliminary data.</text>
</comment>
<comment type="similarity">
    <text evidence="12">Belongs to the exbB/tolQ family.</text>
</comment>
<dbReference type="InterPro" id="IPR002898">
    <property type="entry name" value="MotA_ExbB_proton_chnl"/>
</dbReference>
<feature type="chain" id="PRO_5012932111" description="Biopolymer transport protein ExbB" evidence="15">
    <location>
        <begin position="19"/>
        <end position="333"/>
    </location>
</feature>
<evidence type="ECO:0000256" key="12">
    <source>
        <dbReference type="RuleBase" id="RU004057"/>
    </source>
</evidence>
<evidence type="ECO:0000256" key="6">
    <source>
        <dbReference type="ARBA" id="ARBA00022519"/>
    </source>
</evidence>
<keyword evidence="5" id="KW-1003">Cell membrane</keyword>
<keyword evidence="7 14" id="KW-0812">Transmembrane</keyword>
<proteinExistence type="inferred from homology"/>
<gene>
    <name evidence="17" type="ORF">BJF93_10565</name>
</gene>
<evidence type="ECO:0000256" key="11">
    <source>
        <dbReference type="ARBA" id="ARBA00024816"/>
    </source>
</evidence>
<feature type="compositionally biased region" description="Low complexity" evidence="13">
    <location>
        <begin position="15"/>
        <end position="49"/>
    </location>
</feature>
<dbReference type="GO" id="GO:0022857">
    <property type="term" value="F:transmembrane transporter activity"/>
    <property type="evidence" value="ECO:0007669"/>
    <property type="project" value="InterPro"/>
</dbReference>
<dbReference type="GO" id="GO:0005886">
    <property type="term" value="C:plasma membrane"/>
    <property type="evidence" value="ECO:0007669"/>
    <property type="project" value="UniProtKB-SubCell"/>
</dbReference>
<evidence type="ECO:0000313" key="18">
    <source>
        <dbReference type="Proteomes" id="UP000186364"/>
    </source>
</evidence>
<dbReference type="InterPro" id="IPR050790">
    <property type="entry name" value="ExbB/TolQ_transport"/>
</dbReference>
<feature type="signal peptide" evidence="15">
    <location>
        <begin position="1"/>
        <end position="18"/>
    </location>
</feature>
<evidence type="ECO:0000256" key="7">
    <source>
        <dbReference type="ARBA" id="ARBA00022692"/>
    </source>
</evidence>
<evidence type="ECO:0000256" key="1">
    <source>
        <dbReference type="ARBA" id="ARBA00004429"/>
    </source>
</evidence>
<evidence type="ECO:0000256" key="5">
    <source>
        <dbReference type="ARBA" id="ARBA00022475"/>
    </source>
</evidence>
<dbReference type="GO" id="GO:0017038">
    <property type="term" value="P:protein import"/>
    <property type="evidence" value="ECO:0007669"/>
    <property type="project" value="TreeGrafter"/>
</dbReference>
<comment type="function">
    <text evidence="11">Involved in the TonB-dependent energy-dependent transport of various receptor-bound substrates. Protects ExbD from proteolytic degradation and functionally stabilizes TonB.</text>
</comment>
<dbReference type="AlphaFoldDB" id="A0A1Q9AX54"/>